<dbReference type="InterPro" id="IPR013830">
    <property type="entry name" value="SGNH_hydro"/>
</dbReference>
<evidence type="ECO:0000259" key="2">
    <source>
        <dbReference type="Pfam" id="PF13472"/>
    </source>
</evidence>
<dbReference type="Gene3D" id="3.40.50.12690">
    <property type="match status" value="1"/>
</dbReference>
<dbReference type="GO" id="GO:0004622">
    <property type="term" value="F:phosphatidylcholine lysophospholipase activity"/>
    <property type="evidence" value="ECO:0007669"/>
    <property type="project" value="TreeGrafter"/>
</dbReference>
<protein>
    <recommendedName>
        <fullName evidence="2">SGNH hydrolase-type esterase domain-containing protein</fullName>
    </recommendedName>
</protein>
<reference evidence="3" key="1">
    <citation type="submission" date="2025-08" db="UniProtKB">
        <authorList>
            <consortium name="Ensembl"/>
        </authorList>
    </citation>
    <scope>IDENTIFICATION</scope>
</reference>
<dbReference type="InterPro" id="IPR051532">
    <property type="entry name" value="Ester_Hydrolysis_Enzymes"/>
</dbReference>
<evidence type="ECO:0000313" key="4">
    <source>
        <dbReference type="Proteomes" id="UP000694545"/>
    </source>
</evidence>
<accession>A0A8D2L7V5</accession>
<dbReference type="Proteomes" id="UP000694545">
    <property type="component" value="Unplaced"/>
</dbReference>
<feature type="compositionally biased region" description="Polar residues" evidence="1">
    <location>
        <begin position="156"/>
        <end position="169"/>
    </location>
</feature>
<dbReference type="Ensembl" id="ENSVKKT00000018465.1">
    <property type="protein sequence ID" value="ENSVKKP00000018009.1"/>
    <property type="gene ID" value="ENSVKKG00000012301.1"/>
</dbReference>
<feature type="domain" description="SGNH hydrolase-type esterase" evidence="2">
    <location>
        <begin position="222"/>
        <end position="339"/>
    </location>
</feature>
<dbReference type="SUPFAM" id="SSF52266">
    <property type="entry name" value="SGNH hydrolase"/>
    <property type="match status" value="1"/>
</dbReference>
<proteinExistence type="predicted"/>
<feature type="region of interest" description="Disordered" evidence="1">
    <location>
        <begin position="93"/>
        <end position="189"/>
    </location>
</feature>
<keyword evidence="4" id="KW-1185">Reference proteome</keyword>
<sequence>MCVWVFVWENWASEEYCWTDKAGDQGRVSEEFPMADQERALAGIMGVAVRCNNCDMFALLPQESQGYTCPRCKLMVLLEEELRCLRAERALQAPPGAAPSGQRVEGEATGGAPEETWRHVTHRRRRPAWPPPSPGTNLELGNRFSLLEEPGAGETSGDQQHPQPGTISSKGATAGEARARARPPTTTRKTRRWVIVVGDSLLRGTETAVCRPNLETREVCCLPGACIRHVKDRVERLVRSRGHQPLLMIHVGTNDVARQGVVGITRDFEALGKKLRELKAQVAFSSILPVWGFGPGRDRRVSEVNDWLRVWCQKEHFEFLDHGTRFLANELLARDGLHLMRMGKRSFGDALASFIRKTLN</sequence>
<dbReference type="CDD" id="cd00229">
    <property type="entry name" value="SGNH_hydrolase"/>
    <property type="match status" value="1"/>
</dbReference>
<dbReference type="Pfam" id="PF13472">
    <property type="entry name" value="Lipase_GDSL_2"/>
    <property type="match status" value="1"/>
</dbReference>
<reference evidence="3" key="2">
    <citation type="submission" date="2025-09" db="UniProtKB">
        <authorList>
            <consortium name="Ensembl"/>
        </authorList>
    </citation>
    <scope>IDENTIFICATION</scope>
</reference>
<dbReference type="Gene3D" id="3.40.50.12700">
    <property type="match status" value="1"/>
</dbReference>
<evidence type="ECO:0000256" key="1">
    <source>
        <dbReference type="SAM" id="MobiDB-lite"/>
    </source>
</evidence>
<evidence type="ECO:0000313" key="3">
    <source>
        <dbReference type="Ensembl" id="ENSVKKP00000018009.1"/>
    </source>
</evidence>
<dbReference type="OMA" id="NWASEEY"/>
<dbReference type="PANTHER" id="PTHR30383:SF5">
    <property type="entry name" value="SGNH HYDROLASE-TYPE ESTERASE DOMAIN-CONTAINING PROTEIN"/>
    <property type="match status" value="1"/>
</dbReference>
<feature type="compositionally biased region" description="Low complexity" evidence="1">
    <location>
        <begin position="170"/>
        <end position="187"/>
    </location>
</feature>
<dbReference type="PANTHER" id="PTHR30383">
    <property type="entry name" value="THIOESTERASE 1/PROTEASE 1/LYSOPHOSPHOLIPASE L1"/>
    <property type="match status" value="1"/>
</dbReference>
<organism evidence="3 4">
    <name type="scientific">Varanus komodoensis</name>
    <name type="common">Komodo dragon</name>
    <dbReference type="NCBI Taxonomy" id="61221"/>
    <lineage>
        <taxon>Eukaryota</taxon>
        <taxon>Metazoa</taxon>
        <taxon>Chordata</taxon>
        <taxon>Craniata</taxon>
        <taxon>Vertebrata</taxon>
        <taxon>Euteleostomi</taxon>
        <taxon>Lepidosauria</taxon>
        <taxon>Squamata</taxon>
        <taxon>Bifurcata</taxon>
        <taxon>Unidentata</taxon>
        <taxon>Episquamata</taxon>
        <taxon>Toxicofera</taxon>
        <taxon>Anguimorpha</taxon>
        <taxon>Paleoanguimorpha</taxon>
        <taxon>Varanoidea</taxon>
        <taxon>Varanidae</taxon>
        <taxon>Varanus</taxon>
    </lineage>
</organism>
<name>A0A8D2L7V5_VARKO</name>
<dbReference type="AlphaFoldDB" id="A0A8D2L7V5"/>